<dbReference type="RefSeq" id="WP_204073117.1">
    <property type="nucleotide sequence ID" value="NZ_BAABHI010000027.1"/>
</dbReference>
<evidence type="ECO:0000256" key="6">
    <source>
        <dbReference type="ARBA" id="ARBA00023136"/>
    </source>
</evidence>
<keyword evidence="3" id="KW-1003">Cell membrane</keyword>
<keyword evidence="10" id="KW-1185">Reference proteome</keyword>
<evidence type="ECO:0000313" key="9">
    <source>
        <dbReference type="EMBL" id="GII37415.1"/>
    </source>
</evidence>
<evidence type="ECO:0000259" key="8">
    <source>
        <dbReference type="PROSITE" id="PS50928"/>
    </source>
</evidence>
<comment type="similarity">
    <text evidence="7">Belongs to the binding-protein-dependent transport system permease family.</text>
</comment>
<dbReference type="Proteomes" id="UP000622547">
    <property type="component" value="Unassembled WGS sequence"/>
</dbReference>
<evidence type="ECO:0000256" key="1">
    <source>
        <dbReference type="ARBA" id="ARBA00004651"/>
    </source>
</evidence>
<dbReference type="GO" id="GO:0005886">
    <property type="term" value="C:plasma membrane"/>
    <property type="evidence" value="ECO:0007669"/>
    <property type="project" value="UniProtKB-SubCell"/>
</dbReference>
<evidence type="ECO:0000256" key="2">
    <source>
        <dbReference type="ARBA" id="ARBA00022448"/>
    </source>
</evidence>
<feature type="domain" description="ABC transmembrane type-1" evidence="8">
    <location>
        <begin position="85"/>
        <end position="264"/>
    </location>
</feature>
<evidence type="ECO:0000313" key="10">
    <source>
        <dbReference type="Proteomes" id="UP000622547"/>
    </source>
</evidence>
<comment type="subcellular location">
    <subcellularLocation>
        <location evidence="1 7">Cell membrane</location>
        <topology evidence="1 7">Multi-pass membrane protein</topology>
    </subcellularLocation>
</comment>
<evidence type="ECO:0000256" key="3">
    <source>
        <dbReference type="ARBA" id="ARBA00022475"/>
    </source>
</evidence>
<organism evidence="9 10">
    <name type="scientific">Planotetraspora phitsanulokensis</name>
    <dbReference type="NCBI Taxonomy" id="575192"/>
    <lineage>
        <taxon>Bacteria</taxon>
        <taxon>Bacillati</taxon>
        <taxon>Actinomycetota</taxon>
        <taxon>Actinomycetes</taxon>
        <taxon>Streptosporangiales</taxon>
        <taxon>Streptosporangiaceae</taxon>
        <taxon>Planotetraspora</taxon>
    </lineage>
</organism>
<dbReference type="Pfam" id="PF00528">
    <property type="entry name" value="BPD_transp_1"/>
    <property type="match status" value="1"/>
</dbReference>
<sequence length="282" mass="30398">MTETIQGATRTNDQQNGQQIESIEVSRFARFKNVGITVVNLAVFFVIWELVARAEVINSLFFPRASDMFAALFNGFADGTIWPQLSHSLTNFLIGLAISAAIGIPVGLLMGASKIADLILSPYVWAMTSLPRVALIPLLILIMGFGNSMQLTIIVLSAVFPIMVNCMAGVKTVEPSLVRAGVVFGASRLQIYLKVILPYTLPFVISGVNQGIARGLVGMLIGELLGGGGNGLGFLLDRAGEQFDAPMLYATLILLAVMSVGLVQAMRWLEQRAAPWRDISRA</sequence>
<gene>
    <name evidence="9" type="primary">tauC</name>
    <name evidence="9" type="ORF">Pph01_24180</name>
</gene>
<dbReference type="CDD" id="cd06261">
    <property type="entry name" value="TM_PBP2"/>
    <property type="match status" value="1"/>
</dbReference>
<evidence type="ECO:0000256" key="4">
    <source>
        <dbReference type="ARBA" id="ARBA00022692"/>
    </source>
</evidence>
<dbReference type="GO" id="GO:0055085">
    <property type="term" value="P:transmembrane transport"/>
    <property type="evidence" value="ECO:0007669"/>
    <property type="project" value="InterPro"/>
</dbReference>
<feature type="transmembrane region" description="Helical" evidence="7">
    <location>
        <begin position="123"/>
        <end position="145"/>
    </location>
</feature>
<keyword evidence="5 7" id="KW-1133">Transmembrane helix</keyword>
<protein>
    <submittedName>
        <fullName evidence="9">Taurine ABC transporter permease</fullName>
    </submittedName>
</protein>
<dbReference type="Gene3D" id="1.10.3720.10">
    <property type="entry name" value="MetI-like"/>
    <property type="match status" value="1"/>
</dbReference>
<accession>A0A8J3XDU1</accession>
<evidence type="ECO:0000256" key="5">
    <source>
        <dbReference type="ARBA" id="ARBA00022989"/>
    </source>
</evidence>
<dbReference type="PROSITE" id="PS50928">
    <property type="entry name" value="ABC_TM1"/>
    <property type="match status" value="1"/>
</dbReference>
<feature type="transmembrane region" description="Helical" evidence="7">
    <location>
        <begin position="92"/>
        <end position="111"/>
    </location>
</feature>
<dbReference type="InterPro" id="IPR000515">
    <property type="entry name" value="MetI-like"/>
</dbReference>
<evidence type="ECO:0000256" key="7">
    <source>
        <dbReference type="RuleBase" id="RU363032"/>
    </source>
</evidence>
<dbReference type="InterPro" id="IPR035906">
    <property type="entry name" value="MetI-like_sf"/>
</dbReference>
<keyword evidence="2 7" id="KW-0813">Transport</keyword>
<dbReference type="AlphaFoldDB" id="A0A8J3XDU1"/>
<dbReference type="SUPFAM" id="SSF161098">
    <property type="entry name" value="MetI-like"/>
    <property type="match status" value="1"/>
</dbReference>
<dbReference type="PANTHER" id="PTHR30151:SF0">
    <property type="entry name" value="ABC TRANSPORTER PERMEASE PROTEIN MJ0413-RELATED"/>
    <property type="match status" value="1"/>
</dbReference>
<feature type="transmembrane region" description="Helical" evidence="7">
    <location>
        <begin position="151"/>
        <end position="170"/>
    </location>
</feature>
<feature type="transmembrane region" description="Helical" evidence="7">
    <location>
        <begin position="191"/>
        <end position="209"/>
    </location>
</feature>
<proteinExistence type="inferred from homology"/>
<comment type="caution">
    <text evidence="9">The sequence shown here is derived from an EMBL/GenBank/DDBJ whole genome shotgun (WGS) entry which is preliminary data.</text>
</comment>
<reference evidence="9 10" key="1">
    <citation type="submission" date="2021-01" db="EMBL/GenBank/DDBJ databases">
        <title>Whole genome shotgun sequence of Planotetraspora phitsanulokensis NBRC 104273.</title>
        <authorList>
            <person name="Komaki H."/>
            <person name="Tamura T."/>
        </authorList>
    </citation>
    <scope>NUCLEOTIDE SEQUENCE [LARGE SCALE GENOMIC DNA]</scope>
    <source>
        <strain evidence="9 10">NBRC 104273</strain>
    </source>
</reference>
<feature type="transmembrane region" description="Helical" evidence="7">
    <location>
        <begin position="248"/>
        <end position="269"/>
    </location>
</feature>
<name>A0A8J3XDU1_9ACTN</name>
<dbReference type="EMBL" id="BOOP01000009">
    <property type="protein sequence ID" value="GII37415.1"/>
    <property type="molecule type" value="Genomic_DNA"/>
</dbReference>
<feature type="transmembrane region" description="Helical" evidence="7">
    <location>
        <begin position="34"/>
        <end position="51"/>
    </location>
</feature>
<keyword evidence="6 7" id="KW-0472">Membrane</keyword>
<keyword evidence="4 7" id="KW-0812">Transmembrane</keyword>
<dbReference type="PANTHER" id="PTHR30151">
    <property type="entry name" value="ALKANE SULFONATE ABC TRANSPORTER-RELATED, MEMBRANE SUBUNIT"/>
    <property type="match status" value="1"/>
</dbReference>